<evidence type="ECO:0000313" key="3">
    <source>
        <dbReference type="EMBL" id="OSC41278.1"/>
    </source>
</evidence>
<evidence type="ECO:0000256" key="2">
    <source>
        <dbReference type="SAM" id="Phobius"/>
    </source>
</evidence>
<keyword evidence="2" id="KW-0472">Membrane</keyword>
<dbReference type="RefSeq" id="WP_085324763.1">
    <property type="nucleotide sequence ID" value="NZ_NCXP01000008.1"/>
</dbReference>
<dbReference type="InterPro" id="IPR019051">
    <property type="entry name" value="Trp_biosyn_TM_oprn/chp"/>
</dbReference>
<keyword evidence="4" id="KW-1185">Reference proteome</keyword>
<dbReference type="InterPro" id="IPR011746">
    <property type="entry name" value="Trp_synth-assoc_CHP"/>
</dbReference>
<sequence>MAPNTSSVRPDRRARLTIGIAQLLLVVAAGALWTASRLPWVVIRSFDELGPPKEVTLSGASWSAALLPLALLMLAAAVAALAVRGWPLRALAVLLAAASFAVGYLGISLWVIPDVAARGADLAHVSVVTLVGSARCYWGAVAAVLAAVSALIAAALLMRSASLCGPAGGDTVKYAAPAARRSMARRHAAKVAGQAVPQDKAPEMSERMIWEALDEGRDPTDREHESDTEGR</sequence>
<dbReference type="Proteomes" id="UP000193247">
    <property type="component" value="Unassembled WGS sequence"/>
</dbReference>
<dbReference type="STRING" id="1430326.B8W66_09385"/>
<accession>A0A1X2LW77</accession>
<feature type="transmembrane region" description="Helical" evidence="2">
    <location>
        <begin position="90"/>
        <end position="112"/>
    </location>
</feature>
<dbReference type="EMBL" id="NCXP01000008">
    <property type="protein sequence ID" value="OSC41278.1"/>
    <property type="molecule type" value="Genomic_DNA"/>
</dbReference>
<proteinExistence type="predicted"/>
<gene>
    <name evidence="3" type="ORF">B8W66_09385</name>
</gene>
<evidence type="ECO:0008006" key="5">
    <source>
        <dbReference type="Google" id="ProtNLM"/>
    </source>
</evidence>
<feature type="region of interest" description="Disordered" evidence="1">
    <location>
        <begin position="212"/>
        <end position="231"/>
    </location>
</feature>
<dbReference type="OrthoDB" id="4372702at2"/>
<feature type="transmembrane region" description="Helical" evidence="2">
    <location>
        <begin position="137"/>
        <end position="157"/>
    </location>
</feature>
<feature type="transmembrane region" description="Helical" evidence="2">
    <location>
        <begin position="60"/>
        <end position="83"/>
    </location>
</feature>
<name>A0A1X2LW77_9MYCO</name>
<keyword evidence="2" id="KW-1133">Transmembrane helix</keyword>
<reference evidence="3 4" key="1">
    <citation type="submission" date="2017-04" db="EMBL/GenBank/DDBJ databases">
        <title>The new phylogeny of genus Mycobacterium.</title>
        <authorList>
            <person name="Tortoli E."/>
            <person name="Trovato A."/>
            <person name="Cirillo D.M."/>
        </authorList>
    </citation>
    <scope>NUCLEOTIDE SEQUENCE [LARGE SCALE GENOMIC DNA]</scope>
    <source>
        <strain evidence="3 4">TBL 1200985</strain>
    </source>
</reference>
<dbReference type="AlphaFoldDB" id="A0A1X2LW77"/>
<evidence type="ECO:0000313" key="4">
    <source>
        <dbReference type="Proteomes" id="UP000193247"/>
    </source>
</evidence>
<organism evidence="3 4">
    <name type="scientific">Mycobacterium decipiens</name>
    <dbReference type="NCBI Taxonomy" id="1430326"/>
    <lineage>
        <taxon>Bacteria</taxon>
        <taxon>Bacillati</taxon>
        <taxon>Actinomycetota</taxon>
        <taxon>Actinomycetes</taxon>
        <taxon>Mycobacteriales</taxon>
        <taxon>Mycobacteriaceae</taxon>
        <taxon>Mycobacterium</taxon>
    </lineage>
</organism>
<feature type="transmembrane region" description="Helical" evidence="2">
    <location>
        <begin position="20"/>
        <end position="40"/>
    </location>
</feature>
<dbReference type="NCBIfam" id="TIGR02234">
    <property type="entry name" value="trp_oprn_chp"/>
    <property type="match status" value="1"/>
</dbReference>
<comment type="caution">
    <text evidence="3">The sequence shown here is derived from an EMBL/GenBank/DDBJ whole genome shotgun (WGS) entry which is preliminary data.</text>
</comment>
<dbReference type="Pfam" id="PF09534">
    <property type="entry name" value="Trp_oprn_chp"/>
    <property type="match status" value="1"/>
</dbReference>
<evidence type="ECO:0000256" key="1">
    <source>
        <dbReference type="SAM" id="MobiDB-lite"/>
    </source>
</evidence>
<keyword evidence="2" id="KW-0812">Transmembrane</keyword>
<protein>
    <recommendedName>
        <fullName evidence="5">TIGR02234 family membrane protein</fullName>
    </recommendedName>
</protein>